<dbReference type="GO" id="GO:0005634">
    <property type="term" value="C:nucleus"/>
    <property type="evidence" value="ECO:0007669"/>
    <property type="project" value="UniProtKB-SubCell"/>
</dbReference>
<comment type="subcellular location">
    <subcellularLocation>
        <location evidence="1">Nucleus</location>
    </subcellularLocation>
</comment>
<accession>A0A9N9SHL4</accession>
<evidence type="ECO:0000313" key="5">
    <source>
        <dbReference type="Proteomes" id="UP001153737"/>
    </source>
</evidence>
<dbReference type="PROSITE" id="PS51031">
    <property type="entry name" value="BESS"/>
    <property type="match status" value="1"/>
</dbReference>
<dbReference type="AlphaFoldDB" id="A0A9N9SHL4"/>
<dbReference type="OrthoDB" id="8038273at2759"/>
<reference evidence="4" key="2">
    <citation type="submission" date="2022-10" db="EMBL/GenBank/DDBJ databases">
        <authorList>
            <consortium name="ENA_rothamsted_submissions"/>
            <consortium name="culmorum"/>
            <person name="King R."/>
        </authorList>
    </citation>
    <scope>NUCLEOTIDE SEQUENCE</scope>
</reference>
<protein>
    <recommendedName>
        <fullName evidence="3">BESS domain-containing protein</fullName>
    </recommendedName>
</protein>
<feature type="region of interest" description="Disordered" evidence="2">
    <location>
        <begin position="21"/>
        <end position="49"/>
    </location>
</feature>
<dbReference type="Proteomes" id="UP001153737">
    <property type="component" value="Chromosome 5"/>
</dbReference>
<gene>
    <name evidence="4" type="ORF">PHAECO_LOCUS9700</name>
</gene>
<dbReference type="InterPro" id="IPR004210">
    <property type="entry name" value="BESS_motif"/>
</dbReference>
<dbReference type="EMBL" id="OU896711">
    <property type="protein sequence ID" value="CAG9822167.1"/>
    <property type="molecule type" value="Genomic_DNA"/>
</dbReference>
<dbReference type="GO" id="GO:0003677">
    <property type="term" value="F:DNA binding"/>
    <property type="evidence" value="ECO:0007669"/>
    <property type="project" value="InterPro"/>
</dbReference>
<feature type="region of interest" description="Disordered" evidence="2">
    <location>
        <begin position="145"/>
        <end position="167"/>
    </location>
</feature>
<reference evidence="4" key="1">
    <citation type="submission" date="2022-01" db="EMBL/GenBank/DDBJ databases">
        <authorList>
            <person name="King R."/>
        </authorList>
    </citation>
    <scope>NUCLEOTIDE SEQUENCE</scope>
</reference>
<name>A0A9N9SHL4_PHACE</name>
<keyword evidence="5" id="KW-1185">Reference proteome</keyword>
<dbReference type="Pfam" id="PF02944">
    <property type="entry name" value="BESS"/>
    <property type="match status" value="1"/>
</dbReference>
<evidence type="ECO:0000259" key="3">
    <source>
        <dbReference type="PROSITE" id="PS51031"/>
    </source>
</evidence>
<feature type="domain" description="BESS" evidence="3">
    <location>
        <begin position="106"/>
        <end position="145"/>
    </location>
</feature>
<evidence type="ECO:0000256" key="1">
    <source>
        <dbReference type="PROSITE-ProRule" id="PRU00371"/>
    </source>
</evidence>
<proteinExistence type="predicted"/>
<sequence length="201" mass="23091">MRNNFRFLYKTREIRPTEASYSNNGIEEDGDISNDMHDDTITNDENADDTDTETVVEASEVPQNLSTPKINRKRKKSNIDDKVSMFIDATLKRQKVKEETNTKENVDDDMAFFSSLLPTVKSLTNDDKLQFRIDVLQLLRKYKAKPQRTANIHQPPFSSPGNDYSHDNNNYAYSSQRTYMELGFRPSSSSTGSYFSENSSE</sequence>
<organism evidence="4 5">
    <name type="scientific">Phaedon cochleariae</name>
    <name type="common">Mustard beetle</name>
    <dbReference type="NCBI Taxonomy" id="80249"/>
    <lineage>
        <taxon>Eukaryota</taxon>
        <taxon>Metazoa</taxon>
        <taxon>Ecdysozoa</taxon>
        <taxon>Arthropoda</taxon>
        <taxon>Hexapoda</taxon>
        <taxon>Insecta</taxon>
        <taxon>Pterygota</taxon>
        <taxon>Neoptera</taxon>
        <taxon>Endopterygota</taxon>
        <taxon>Coleoptera</taxon>
        <taxon>Polyphaga</taxon>
        <taxon>Cucujiformia</taxon>
        <taxon>Chrysomeloidea</taxon>
        <taxon>Chrysomelidae</taxon>
        <taxon>Chrysomelinae</taxon>
        <taxon>Chrysomelini</taxon>
        <taxon>Phaedon</taxon>
    </lineage>
</organism>
<keyword evidence="1" id="KW-0539">Nucleus</keyword>
<evidence type="ECO:0000256" key="2">
    <source>
        <dbReference type="SAM" id="MobiDB-lite"/>
    </source>
</evidence>
<evidence type="ECO:0000313" key="4">
    <source>
        <dbReference type="EMBL" id="CAG9822167.1"/>
    </source>
</evidence>